<evidence type="ECO:0000259" key="11">
    <source>
        <dbReference type="PROSITE" id="PS51156"/>
    </source>
</evidence>
<dbReference type="GO" id="GO:0000122">
    <property type="term" value="P:negative regulation of transcription by RNA polymerase II"/>
    <property type="evidence" value="ECO:0007669"/>
    <property type="project" value="TreeGrafter"/>
</dbReference>
<dbReference type="GO" id="GO:0005654">
    <property type="term" value="C:nucleoplasm"/>
    <property type="evidence" value="ECO:0007669"/>
    <property type="project" value="TreeGrafter"/>
</dbReference>
<evidence type="ECO:0000256" key="8">
    <source>
        <dbReference type="ARBA" id="ARBA00023163"/>
    </source>
</evidence>
<dbReference type="EMBL" id="NCKU01005945">
    <property type="protein sequence ID" value="RWS04009.1"/>
    <property type="molecule type" value="Genomic_DNA"/>
</dbReference>
<evidence type="ECO:0000313" key="14">
    <source>
        <dbReference type="Proteomes" id="UP000285301"/>
    </source>
</evidence>
<keyword evidence="5" id="KW-0862">Zinc</keyword>
<keyword evidence="4" id="KW-0863">Zinc-finger</keyword>
<evidence type="ECO:0000259" key="12">
    <source>
        <dbReference type="PROSITE" id="PS51293"/>
    </source>
</evidence>
<evidence type="ECO:0000256" key="1">
    <source>
        <dbReference type="ARBA" id="ARBA00004123"/>
    </source>
</evidence>
<dbReference type="InterPro" id="IPR001005">
    <property type="entry name" value="SANT/Myb"/>
</dbReference>
<protein>
    <submittedName>
        <fullName evidence="13">Mesoderm induction early response protein 1-like protein</fullName>
    </submittedName>
</protein>
<dbReference type="GO" id="GO:0042826">
    <property type="term" value="F:histone deacetylase binding"/>
    <property type="evidence" value="ECO:0007669"/>
    <property type="project" value="TreeGrafter"/>
</dbReference>
<dbReference type="GO" id="GO:0008270">
    <property type="term" value="F:zinc ion binding"/>
    <property type="evidence" value="ECO:0007669"/>
    <property type="project" value="UniProtKB-KW"/>
</dbReference>
<feature type="region of interest" description="Disordered" evidence="10">
    <location>
        <begin position="68"/>
        <end position="122"/>
    </location>
</feature>
<keyword evidence="9" id="KW-0539">Nucleus</keyword>
<evidence type="ECO:0000256" key="7">
    <source>
        <dbReference type="ARBA" id="ARBA00023125"/>
    </source>
</evidence>
<dbReference type="SMART" id="SM00717">
    <property type="entry name" value="SANT"/>
    <property type="match status" value="1"/>
</dbReference>
<evidence type="ECO:0000256" key="6">
    <source>
        <dbReference type="ARBA" id="ARBA00023015"/>
    </source>
</evidence>
<dbReference type="SUPFAM" id="SSF46689">
    <property type="entry name" value="Homeodomain-like"/>
    <property type="match status" value="1"/>
</dbReference>
<dbReference type="GO" id="GO:0003677">
    <property type="term" value="F:DNA binding"/>
    <property type="evidence" value="ECO:0007669"/>
    <property type="project" value="UniProtKB-KW"/>
</dbReference>
<keyword evidence="7" id="KW-0238">DNA-binding</keyword>
<keyword evidence="14" id="KW-1185">Reference proteome</keyword>
<dbReference type="GO" id="GO:0003714">
    <property type="term" value="F:transcription corepressor activity"/>
    <property type="evidence" value="ECO:0007669"/>
    <property type="project" value="TreeGrafter"/>
</dbReference>
<feature type="region of interest" description="Disordered" evidence="10">
    <location>
        <begin position="467"/>
        <end position="513"/>
    </location>
</feature>
<dbReference type="CDD" id="cd11661">
    <property type="entry name" value="SANT_MTA3_like"/>
    <property type="match status" value="1"/>
</dbReference>
<keyword evidence="3" id="KW-0479">Metal-binding</keyword>
<accession>A0A443QM39</accession>
<feature type="domain" description="SANT" evidence="12">
    <location>
        <begin position="278"/>
        <end position="330"/>
    </location>
</feature>
<dbReference type="InterPro" id="IPR009057">
    <property type="entry name" value="Homeodomain-like_sf"/>
</dbReference>
<feature type="compositionally biased region" description="Low complexity" evidence="10">
    <location>
        <begin position="68"/>
        <end position="80"/>
    </location>
</feature>
<dbReference type="Proteomes" id="UP000285301">
    <property type="component" value="Unassembled WGS sequence"/>
</dbReference>
<dbReference type="PANTHER" id="PTHR10865:SF28">
    <property type="entry name" value="ELM2 DOMAIN-CONTAINING PROTEIN"/>
    <property type="match status" value="1"/>
</dbReference>
<keyword evidence="2" id="KW-0678">Repressor</keyword>
<feature type="compositionally biased region" description="Polar residues" evidence="10">
    <location>
        <begin position="81"/>
        <end position="103"/>
    </location>
</feature>
<evidence type="ECO:0000256" key="5">
    <source>
        <dbReference type="ARBA" id="ARBA00022833"/>
    </source>
</evidence>
<evidence type="ECO:0000256" key="9">
    <source>
        <dbReference type="ARBA" id="ARBA00023242"/>
    </source>
</evidence>
<dbReference type="PROSITE" id="PS51293">
    <property type="entry name" value="SANT"/>
    <property type="match status" value="1"/>
</dbReference>
<feature type="compositionally biased region" description="Polar residues" evidence="10">
    <location>
        <begin position="110"/>
        <end position="122"/>
    </location>
</feature>
<evidence type="ECO:0000256" key="4">
    <source>
        <dbReference type="ARBA" id="ARBA00022771"/>
    </source>
</evidence>
<comment type="caution">
    <text evidence="13">The sequence shown here is derived from an EMBL/GenBank/DDBJ whole genome shotgun (WGS) entry which is preliminary data.</text>
</comment>
<gene>
    <name evidence="13" type="ORF">B4U79_09617</name>
</gene>
<keyword evidence="6" id="KW-0805">Transcription regulation</keyword>
<sequence>MLINDFDDEHTLDEEEAMEDGHNVTNEINDLNKEGEMPLEELLALYGYNQMTKAEKGDVTSSTSTIAATAGDSNSSSNSSLDQSVPNTSHFNTPSSTVRSSQQHFDEAPSQPNWAYPQSSSSGTNLLLGAMNEVSESEEDEEDEMSDNVEDWRRTIQVGSDYQASIPDGLCKYGDLPAYENEDKIFWDPSVLSDKEVEDYLKQIQQIDAIESLEKNASGNNGSEDGTPFVPIPDTTLPFGCHVRDNEQALFLLLQCGHKVEEALRRRRMQPQLNNIYEPMTSWSEEECRNFEEGLKTYGKDFHLIHKNKVRTRSVSEIVQFYYLWKKTERHDAFASKWRIEKKKYSLHPGTTDYMDRFLDEQENLALQAHSLSSSSYNLQPTTRQQVHASYSLIPSSYHLSSPQHPSTGNTLRPDSMMESLAVLENTLCDSGGSEVSSGGGGHISIAPLVNGLKNDNTQCCSSSGSGNNPSKYCSPSSSDCFLSNSSTTNGPDSSVHSLTASNRVTSSNNPDY</sequence>
<dbReference type="FunFam" id="1.10.10.60:FF:000012">
    <property type="entry name" value="Metastasis-associated 1 family, member 3"/>
    <property type="match status" value="1"/>
</dbReference>
<dbReference type="Gene3D" id="1.10.10.60">
    <property type="entry name" value="Homeodomain-like"/>
    <property type="match status" value="1"/>
</dbReference>
<dbReference type="PROSITE" id="PS51156">
    <property type="entry name" value="ELM2"/>
    <property type="match status" value="1"/>
</dbReference>
<comment type="subcellular location">
    <subcellularLocation>
        <location evidence="1">Nucleus</location>
    </subcellularLocation>
</comment>
<dbReference type="STRING" id="1965070.A0A443QM39"/>
<dbReference type="SMART" id="SM01189">
    <property type="entry name" value="ELM2"/>
    <property type="match status" value="1"/>
</dbReference>
<dbReference type="InterPro" id="IPR040138">
    <property type="entry name" value="MIER/MTA"/>
</dbReference>
<reference evidence="13 14" key="1">
    <citation type="journal article" date="2018" name="Gigascience">
        <title>Genomes of trombidid mites reveal novel predicted allergens and laterally-transferred genes associated with secondary metabolism.</title>
        <authorList>
            <person name="Dong X."/>
            <person name="Chaisiri K."/>
            <person name="Xia D."/>
            <person name="Armstrong S.D."/>
            <person name="Fang Y."/>
            <person name="Donnelly M.J."/>
            <person name="Kadowaki T."/>
            <person name="McGarry J.W."/>
            <person name="Darby A.C."/>
            <person name="Makepeace B.L."/>
        </authorList>
    </citation>
    <scope>NUCLEOTIDE SEQUENCE [LARGE SCALE GENOMIC DNA]</scope>
    <source>
        <strain evidence="13">UoL-WK</strain>
    </source>
</reference>
<dbReference type="InterPro" id="IPR017884">
    <property type="entry name" value="SANT_dom"/>
</dbReference>
<evidence type="ECO:0000313" key="13">
    <source>
        <dbReference type="EMBL" id="RWS04009.1"/>
    </source>
</evidence>
<evidence type="ECO:0000256" key="10">
    <source>
        <dbReference type="SAM" id="MobiDB-lite"/>
    </source>
</evidence>
<dbReference type="InterPro" id="IPR045787">
    <property type="entry name" value="MIER1/3_C"/>
</dbReference>
<dbReference type="OrthoDB" id="5916873at2759"/>
<feature type="domain" description="ELM2" evidence="11">
    <location>
        <begin position="154"/>
        <end position="271"/>
    </location>
</feature>
<dbReference type="Pfam" id="PF01448">
    <property type="entry name" value="ELM2"/>
    <property type="match status" value="1"/>
</dbReference>
<dbReference type="InterPro" id="IPR000949">
    <property type="entry name" value="ELM2_dom"/>
</dbReference>
<dbReference type="Pfam" id="PF19426">
    <property type="entry name" value="MIER1_3_C"/>
    <property type="match status" value="1"/>
</dbReference>
<evidence type="ECO:0000256" key="3">
    <source>
        <dbReference type="ARBA" id="ARBA00022723"/>
    </source>
</evidence>
<evidence type="ECO:0000256" key="2">
    <source>
        <dbReference type="ARBA" id="ARBA00022491"/>
    </source>
</evidence>
<organism evidence="13 14">
    <name type="scientific">Dinothrombium tinctorium</name>
    <dbReference type="NCBI Taxonomy" id="1965070"/>
    <lineage>
        <taxon>Eukaryota</taxon>
        <taxon>Metazoa</taxon>
        <taxon>Ecdysozoa</taxon>
        <taxon>Arthropoda</taxon>
        <taxon>Chelicerata</taxon>
        <taxon>Arachnida</taxon>
        <taxon>Acari</taxon>
        <taxon>Acariformes</taxon>
        <taxon>Trombidiformes</taxon>
        <taxon>Prostigmata</taxon>
        <taxon>Anystina</taxon>
        <taxon>Parasitengona</taxon>
        <taxon>Trombidioidea</taxon>
        <taxon>Trombidiidae</taxon>
        <taxon>Dinothrombium</taxon>
    </lineage>
</organism>
<feature type="compositionally biased region" description="Polar residues" evidence="10">
    <location>
        <begin position="470"/>
        <end position="513"/>
    </location>
</feature>
<dbReference type="AlphaFoldDB" id="A0A443QM39"/>
<name>A0A443QM39_9ACAR</name>
<keyword evidence="8" id="KW-0804">Transcription</keyword>
<proteinExistence type="predicted"/>
<dbReference type="PANTHER" id="PTHR10865">
    <property type="entry name" value="METASTASIS-ASSOCIATED PROTEIN AND MESODERM INDUCTION EARLY RESPONSE PROTEIN"/>
    <property type="match status" value="1"/>
</dbReference>